<gene>
    <name evidence="2" type="ORF">Cgig2_021818</name>
</gene>
<accession>A0A9Q1GJV6</accession>
<keyword evidence="1" id="KW-0812">Transmembrane</keyword>
<evidence type="ECO:0000313" key="3">
    <source>
        <dbReference type="Proteomes" id="UP001153076"/>
    </source>
</evidence>
<evidence type="ECO:0000256" key="1">
    <source>
        <dbReference type="SAM" id="Phobius"/>
    </source>
</evidence>
<evidence type="ECO:0000313" key="2">
    <source>
        <dbReference type="EMBL" id="KAJ8421333.1"/>
    </source>
</evidence>
<comment type="caution">
    <text evidence="2">The sequence shown here is derived from an EMBL/GenBank/DDBJ whole genome shotgun (WGS) entry which is preliminary data.</text>
</comment>
<organism evidence="2 3">
    <name type="scientific">Carnegiea gigantea</name>
    <dbReference type="NCBI Taxonomy" id="171969"/>
    <lineage>
        <taxon>Eukaryota</taxon>
        <taxon>Viridiplantae</taxon>
        <taxon>Streptophyta</taxon>
        <taxon>Embryophyta</taxon>
        <taxon>Tracheophyta</taxon>
        <taxon>Spermatophyta</taxon>
        <taxon>Magnoliopsida</taxon>
        <taxon>eudicotyledons</taxon>
        <taxon>Gunneridae</taxon>
        <taxon>Pentapetalae</taxon>
        <taxon>Caryophyllales</taxon>
        <taxon>Cactineae</taxon>
        <taxon>Cactaceae</taxon>
        <taxon>Cactoideae</taxon>
        <taxon>Echinocereeae</taxon>
        <taxon>Carnegiea</taxon>
    </lineage>
</organism>
<proteinExistence type="predicted"/>
<keyword evidence="1" id="KW-0472">Membrane</keyword>
<keyword evidence="3" id="KW-1185">Reference proteome</keyword>
<protein>
    <submittedName>
        <fullName evidence="2">Uncharacterized protein</fullName>
    </submittedName>
</protein>
<dbReference type="Proteomes" id="UP001153076">
    <property type="component" value="Unassembled WGS sequence"/>
</dbReference>
<dbReference type="EMBL" id="JAKOGI010002780">
    <property type="protein sequence ID" value="KAJ8421333.1"/>
    <property type="molecule type" value="Genomic_DNA"/>
</dbReference>
<dbReference type="AlphaFoldDB" id="A0A9Q1GJV6"/>
<sequence>MVQFCWNGKEEEMILGGPSKNRVLISAAWLDVYPATVPHNHIKRISDHCPMFEAKSINKQDLYLSLMIMAVCIELDPSSLQLRVPVVVIGDPSEVCRTLGLREPPAVHFAGRPCSLSALPCCSLRSLRRRRSKILPSPVRSIAVFRSPATFPVTGISPEFRHLTFSGPDLVDFSLAAAVSSVQSPLLEANILDLTDLTKGELPSKVFGVPLKRGKMNKGLPEWSSEGYLRSNFRSPGAVGEGGRPIRRSSFGFLGSSLSFSSDLCTSGGIRCFPVKELGWPAVFVCHCQQVLWRFSDRWRLFHPPESLPEFPQATFSVAESAVLSFGGAAISNQPWVSGFFVYFSLFSPSWVVWVVFGSSGFSSFRSVDFLPPAMLHCPVPVSCMPL</sequence>
<feature type="transmembrane region" description="Helical" evidence="1">
    <location>
        <begin position="336"/>
        <end position="357"/>
    </location>
</feature>
<name>A0A9Q1GJV6_9CARY</name>
<reference evidence="2" key="1">
    <citation type="submission" date="2022-04" db="EMBL/GenBank/DDBJ databases">
        <title>Carnegiea gigantea Genome sequencing and assembly v2.</title>
        <authorList>
            <person name="Copetti D."/>
            <person name="Sanderson M.J."/>
            <person name="Burquez A."/>
            <person name="Wojciechowski M.F."/>
        </authorList>
    </citation>
    <scope>NUCLEOTIDE SEQUENCE</scope>
    <source>
        <strain evidence="2">SGP5-SGP5p</strain>
        <tissue evidence="2">Aerial part</tissue>
    </source>
</reference>
<keyword evidence="1" id="KW-1133">Transmembrane helix</keyword>